<organism evidence="2 3">
    <name type="scientific">Paenibacillus dendrobii</name>
    <dbReference type="NCBI Taxonomy" id="2691084"/>
    <lineage>
        <taxon>Bacteria</taxon>
        <taxon>Bacillati</taxon>
        <taxon>Bacillota</taxon>
        <taxon>Bacilli</taxon>
        <taxon>Bacillales</taxon>
        <taxon>Paenibacillaceae</taxon>
        <taxon>Paenibacillus</taxon>
    </lineage>
</organism>
<evidence type="ECO:0000313" key="3">
    <source>
        <dbReference type="Proteomes" id="UP000460318"/>
    </source>
</evidence>
<dbReference type="AlphaFoldDB" id="A0A7X3LGN2"/>
<keyword evidence="3" id="KW-1185">Reference proteome</keyword>
<proteinExistence type="predicted"/>
<sequence>MSTKGADKSYKHHQTLDEEEYMSSQIKKFLDGEFSRIAKRKDGIRNRGITGRRSRIGPAMHNFPPLSEH</sequence>
<reference evidence="2 3" key="1">
    <citation type="submission" date="2019-12" db="EMBL/GenBank/DDBJ databases">
        <title>Paenibacillus sp. nov., an endophytic bacterium isolated from the stem of Dendrobium.</title>
        <authorList>
            <person name="Zhao R."/>
        </authorList>
    </citation>
    <scope>NUCLEOTIDE SEQUENCE [LARGE SCALE GENOMIC DNA]</scope>
    <source>
        <strain evidence="2 3">HJL G12</strain>
    </source>
</reference>
<name>A0A7X3LGN2_9BACL</name>
<feature type="region of interest" description="Disordered" evidence="1">
    <location>
        <begin position="1"/>
        <end position="22"/>
    </location>
</feature>
<protein>
    <submittedName>
        <fullName evidence="2">DUF3900 domain-containing protein</fullName>
    </submittedName>
</protein>
<comment type="caution">
    <text evidence="2">The sequence shown here is derived from an EMBL/GenBank/DDBJ whole genome shotgun (WGS) entry which is preliminary data.</text>
</comment>
<feature type="region of interest" description="Disordered" evidence="1">
    <location>
        <begin position="45"/>
        <end position="69"/>
    </location>
</feature>
<dbReference type="InterPro" id="IPR025006">
    <property type="entry name" value="DUF3900"/>
</dbReference>
<gene>
    <name evidence="2" type="ORF">GRF59_01785</name>
</gene>
<dbReference type="Proteomes" id="UP000460318">
    <property type="component" value="Unassembled WGS sequence"/>
</dbReference>
<evidence type="ECO:0000313" key="2">
    <source>
        <dbReference type="EMBL" id="MWV42349.1"/>
    </source>
</evidence>
<accession>A0A7X3LGN2</accession>
<dbReference type="Pfam" id="PF13039">
    <property type="entry name" value="DUF3900"/>
    <property type="match status" value="1"/>
</dbReference>
<dbReference type="EMBL" id="WUBI01000001">
    <property type="protein sequence ID" value="MWV42349.1"/>
    <property type="molecule type" value="Genomic_DNA"/>
</dbReference>
<evidence type="ECO:0000256" key="1">
    <source>
        <dbReference type="SAM" id="MobiDB-lite"/>
    </source>
</evidence>